<accession>A0AAI8KVW2</accession>
<evidence type="ECO:0008006" key="3">
    <source>
        <dbReference type="Google" id="ProtNLM"/>
    </source>
</evidence>
<reference evidence="1 2" key="1">
    <citation type="submission" date="2018-09" db="EMBL/GenBank/DDBJ databases">
        <title>Production of Trimethoprim by Streptomyces sp. 3E-1.</title>
        <authorList>
            <person name="Kang H.J."/>
            <person name="Kim S.B."/>
        </authorList>
    </citation>
    <scope>NUCLEOTIDE SEQUENCE [LARGE SCALE GENOMIC DNA]</scope>
    <source>
        <strain evidence="1 2">3E-1</strain>
    </source>
</reference>
<evidence type="ECO:0000313" key="1">
    <source>
        <dbReference type="EMBL" id="AYC38109.1"/>
    </source>
</evidence>
<organism evidence="1 2">
    <name type="scientific">Streptomyces griseorubiginosus</name>
    <dbReference type="NCBI Taxonomy" id="67304"/>
    <lineage>
        <taxon>Bacteria</taxon>
        <taxon>Bacillati</taxon>
        <taxon>Actinomycetota</taxon>
        <taxon>Actinomycetes</taxon>
        <taxon>Kitasatosporales</taxon>
        <taxon>Streptomycetaceae</taxon>
        <taxon>Streptomyces</taxon>
    </lineage>
</organism>
<dbReference type="Pfam" id="PF14435">
    <property type="entry name" value="SUKH-4"/>
    <property type="match status" value="1"/>
</dbReference>
<evidence type="ECO:0000313" key="2">
    <source>
        <dbReference type="Proteomes" id="UP000265765"/>
    </source>
</evidence>
<name>A0AAI8KVW2_9ACTN</name>
<dbReference type="InterPro" id="IPR025851">
    <property type="entry name" value="SUKH-4"/>
</dbReference>
<dbReference type="EMBL" id="CP032427">
    <property type="protein sequence ID" value="AYC38109.1"/>
    <property type="molecule type" value="Genomic_DNA"/>
</dbReference>
<dbReference type="AlphaFoldDB" id="A0AAI8KVW2"/>
<dbReference type="KEGG" id="sge:DWG14_02333"/>
<dbReference type="Proteomes" id="UP000265765">
    <property type="component" value="Chromosome"/>
</dbReference>
<protein>
    <recommendedName>
        <fullName evidence="3">SUKH-4 immunity protein of toxin-antitoxin system</fullName>
    </recommendedName>
</protein>
<gene>
    <name evidence="1" type="ORF">DWG14_02333</name>
</gene>
<dbReference type="RefSeq" id="WP_120050771.1">
    <property type="nucleotide sequence ID" value="NZ_CP032427.1"/>
</dbReference>
<proteinExistence type="predicted"/>
<sequence length="210" mass="24100">MPPLVDHAMMESVFPAEEIETWQEEKLPAQLHASARRVLTEVGLPHDRSSFFLLDGALFEGEDTPSGFRRCADLDHFSEYEDMPQGWEKWLVIGEIFYDVVVLDPESGTVHCLPDGEYRALPLNRSLDSFAYFTYLLQLERPKYDYSVSEDVDDSEDVAISLRERMIEADPLPFEGVEPAWSEEFDWDDEDAPSLPPWDAVLSNVYESID</sequence>
<dbReference type="GeneID" id="91281273"/>